<evidence type="ECO:0000313" key="2">
    <source>
        <dbReference type="EMBL" id="OGZ44196.1"/>
    </source>
</evidence>
<dbReference type="STRING" id="1802114.A2719_02445"/>
<name>A0A1G2G1L3_9BACT</name>
<accession>A0A1G2G1L3</accession>
<sequence>MIYVYTIKSVAKKFRYVGITNDPERRLWQHNKGYGISAKNFLPFKLVLKEQYNDYGEARKRERFLKSGFRRKFLDSLETL</sequence>
<evidence type="ECO:0000313" key="3">
    <source>
        <dbReference type="Proteomes" id="UP000177480"/>
    </source>
</evidence>
<dbReference type="InterPro" id="IPR000305">
    <property type="entry name" value="GIY-YIG_endonuc"/>
</dbReference>
<dbReference type="Pfam" id="PF01541">
    <property type="entry name" value="GIY-YIG"/>
    <property type="match status" value="1"/>
</dbReference>
<feature type="domain" description="GIY-YIG" evidence="1">
    <location>
        <begin position="1"/>
        <end position="75"/>
    </location>
</feature>
<dbReference type="InterPro" id="IPR035901">
    <property type="entry name" value="GIY-YIG_endonuc_sf"/>
</dbReference>
<comment type="caution">
    <text evidence="2">The sequence shown here is derived from an EMBL/GenBank/DDBJ whole genome shotgun (WGS) entry which is preliminary data.</text>
</comment>
<dbReference type="Proteomes" id="UP000177480">
    <property type="component" value="Unassembled WGS sequence"/>
</dbReference>
<reference evidence="2 3" key="1">
    <citation type="journal article" date="2016" name="Nat. Commun.">
        <title>Thousands of microbial genomes shed light on interconnected biogeochemical processes in an aquifer system.</title>
        <authorList>
            <person name="Anantharaman K."/>
            <person name="Brown C.T."/>
            <person name="Hug L.A."/>
            <person name="Sharon I."/>
            <person name="Castelle C.J."/>
            <person name="Probst A.J."/>
            <person name="Thomas B.C."/>
            <person name="Singh A."/>
            <person name="Wilkins M.J."/>
            <person name="Karaoz U."/>
            <person name="Brodie E.L."/>
            <person name="Williams K.H."/>
            <person name="Hubbard S.S."/>
            <person name="Banfield J.F."/>
        </authorList>
    </citation>
    <scope>NUCLEOTIDE SEQUENCE [LARGE SCALE GENOMIC DNA]</scope>
</reference>
<dbReference type="SUPFAM" id="SSF82771">
    <property type="entry name" value="GIY-YIG endonuclease"/>
    <property type="match status" value="1"/>
</dbReference>
<dbReference type="AlphaFoldDB" id="A0A1G2G1L3"/>
<dbReference type="Gene3D" id="3.40.1440.10">
    <property type="entry name" value="GIY-YIG endonuclease"/>
    <property type="match status" value="1"/>
</dbReference>
<dbReference type="PROSITE" id="PS50164">
    <property type="entry name" value="GIY_YIG"/>
    <property type="match status" value="1"/>
</dbReference>
<organism evidence="2 3">
    <name type="scientific">Candidatus Ryanbacteria bacterium RIFCSPHIGHO2_01_FULL_45_22</name>
    <dbReference type="NCBI Taxonomy" id="1802114"/>
    <lineage>
        <taxon>Bacteria</taxon>
        <taxon>Candidatus Ryaniibacteriota</taxon>
    </lineage>
</organism>
<evidence type="ECO:0000259" key="1">
    <source>
        <dbReference type="PROSITE" id="PS50164"/>
    </source>
</evidence>
<protein>
    <recommendedName>
        <fullName evidence="1">GIY-YIG domain-containing protein</fullName>
    </recommendedName>
</protein>
<proteinExistence type="predicted"/>
<dbReference type="EMBL" id="MHNK01000007">
    <property type="protein sequence ID" value="OGZ44196.1"/>
    <property type="molecule type" value="Genomic_DNA"/>
</dbReference>
<gene>
    <name evidence="2" type="ORF">A2719_02445</name>
</gene>